<feature type="region of interest" description="Disordered" evidence="1">
    <location>
        <begin position="30"/>
        <end position="89"/>
    </location>
</feature>
<dbReference type="AlphaFoldDB" id="A0AAE1A7H3"/>
<protein>
    <submittedName>
        <fullName evidence="2">Uncharacterized protein</fullName>
    </submittedName>
</protein>
<name>A0AAE1A7H3_9GAST</name>
<dbReference type="Proteomes" id="UP001283361">
    <property type="component" value="Unassembled WGS sequence"/>
</dbReference>
<evidence type="ECO:0000313" key="3">
    <source>
        <dbReference type="Proteomes" id="UP001283361"/>
    </source>
</evidence>
<proteinExistence type="predicted"/>
<feature type="compositionally biased region" description="Basic and acidic residues" evidence="1">
    <location>
        <begin position="78"/>
        <end position="89"/>
    </location>
</feature>
<keyword evidence="3" id="KW-1185">Reference proteome</keyword>
<gene>
    <name evidence="2" type="ORF">RRG08_015235</name>
</gene>
<accession>A0AAE1A7H3</accession>
<feature type="compositionally biased region" description="Basic and acidic residues" evidence="1">
    <location>
        <begin position="30"/>
        <end position="39"/>
    </location>
</feature>
<reference evidence="2" key="1">
    <citation type="journal article" date="2023" name="G3 (Bethesda)">
        <title>A reference genome for the long-term kleptoplast-retaining sea slug Elysia crispata morphotype clarki.</title>
        <authorList>
            <person name="Eastman K.E."/>
            <person name="Pendleton A.L."/>
            <person name="Shaikh M.A."/>
            <person name="Suttiyut T."/>
            <person name="Ogas R."/>
            <person name="Tomko P."/>
            <person name="Gavelis G."/>
            <person name="Widhalm J.R."/>
            <person name="Wisecaver J.H."/>
        </authorList>
    </citation>
    <scope>NUCLEOTIDE SEQUENCE</scope>
    <source>
        <strain evidence="2">ECLA1</strain>
    </source>
</reference>
<comment type="caution">
    <text evidence="2">The sequence shown here is derived from an EMBL/GenBank/DDBJ whole genome shotgun (WGS) entry which is preliminary data.</text>
</comment>
<organism evidence="2 3">
    <name type="scientific">Elysia crispata</name>
    <name type="common">lettuce slug</name>
    <dbReference type="NCBI Taxonomy" id="231223"/>
    <lineage>
        <taxon>Eukaryota</taxon>
        <taxon>Metazoa</taxon>
        <taxon>Spiralia</taxon>
        <taxon>Lophotrochozoa</taxon>
        <taxon>Mollusca</taxon>
        <taxon>Gastropoda</taxon>
        <taxon>Heterobranchia</taxon>
        <taxon>Euthyneura</taxon>
        <taxon>Panpulmonata</taxon>
        <taxon>Sacoglossa</taxon>
        <taxon>Placobranchoidea</taxon>
        <taxon>Plakobranchidae</taxon>
        <taxon>Elysia</taxon>
    </lineage>
</organism>
<evidence type="ECO:0000313" key="2">
    <source>
        <dbReference type="EMBL" id="KAK3782660.1"/>
    </source>
</evidence>
<sequence length="89" mass="9620">MEEGEKDTGRVCGCAGVRVLNAVKREGVGWKDTSKKKEAINSLNDDDQAGIHEGRRSAAAQGKSPSPEPPSEQLLPRGETDFKLRDGQK</sequence>
<dbReference type="EMBL" id="JAWDGP010002490">
    <property type="protein sequence ID" value="KAK3782660.1"/>
    <property type="molecule type" value="Genomic_DNA"/>
</dbReference>
<evidence type="ECO:0000256" key="1">
    <source>
        <dbReference type="SAM" id="MobiDB-lite"/>
    </source>
</evidence>